<dbReference type="EMBL" id="CAEZYA010000042">
    <property type="protein sequence ID" value="CAB4711809.1"/>
    <property type="molecule type" value="Genomic_DNA"/>
</dbReference>
<evidence type="ECO:0000313" key="7">
    <source>
        <dbReference type="EMBL" id="CAB5052195.1"/>
    </source>
</evidence>
<reference evidence="4" key="1">
    <citation type="submission" date="2020-05" db="EMBL/GenBank/DDBJ databases">
        <authorList>
            <person name="Chiriac C."/>
            <person name="Salcher M."/>
            <person name="Ghai R."/>
            <person name="Kavagutti S V."/>
        </authorList>
    </citation>
    <scope>NUCLEOTIDE SEQUENCE</scope>
</reference>
<evidence type="ECO:0000313" key="2">
    <source>
        <dbReference type="EMBL" id="CAB4711809.1"/>
    </source>
</evidence>
<dbReference type="EMBL" id="CAFBQM010000036">
    <property type="protein sequence ID" value="CAB5059201.1"/>
    <property type="molecule type" value="Genomic_DNA"/>
</dbReference>
<feature type="compositionally biased region" description="Low complexity" evidence="1">
    <location>
        <begin position="40"/>
        <end position="61"/>
    </location>
</feature>
<feature type="region of interest" description="Disordered" evidence="1">
    <location>
        <begin position="21"/>
        <end position="85"/>
    </location>
</feature>
<evidence type="ECO:0000256" key="1">
    <source>
        <dbReference type="SAM" id="MobiDB-lite"/>
    </source>
</evidence>
<protein>
    <submittedName>
        <fullName evidence="4">Unannotated protein</fullName>
    </submittedName>
</protein>
<evidence type="ECO:0000313" key="6">
    <source>
        <dbReference type="EMBL" id="CAB4992792.1"/>
    </source>
</evidence>
<gene>
    <name evidence="2" type="ORF">UFOPK2627_01081</name>
    <name evidence="3" type="ORF">UFOPK2879_00993</name>
    <name evidence="4" type="ORF">UFOPK3078_01129</name>
    <name evidence="5" type="ORF">UFOPK3288_00381</name>
    <name evidence="6" type="ORF">UFOPK3990_01198</name>
    <name evidence="7" type="ORF">UFOPK4245_01059</name>
    <name evidence="8" type="ORF">UFOPK4337_00867</name>
</gene>
<dbReference type="EMBL" id="CAEZZN010000036">
    <property type="protein sequence ID" value="CAB4770726.1"/>
    <property type="molecule type" value="Genomic_DNA"/>
</dbReference>
<accession>A0A6J6YT68</accession>
<organism evidence="4">
    <name type="scientific">freshwater metagenome</name>
    <dbReference type="NCBI Taxonomy" id="449393"/>
    <lineage>
        <taxon>unclassified sequences</taxon>
        <taxon>metagenomes</taxon>
        <taxon>ecological metagenomes</taxon>
    </lineage>
</organism>
<evidence type="ECO:0000313" key="8">
    <source>
        <dbReference type="EMBL" id="CAB5059201.1"/>
    </source>
</evidence>
<feature type="compositionally biased region" description="Basic residues" evidence="1">
    <location>
        <begin position="62"/>
        <end position="79"/>
    </location>
</feature>
<name>A0A6J6YT68_9ZZZZ</name>
<dbReference type="EMBL" id="CAFBQD010000033">
    <property type="protein sequence ID" value="CAB5052195.1"/>
    <property type="molecule type" value="Genomic_DNA"/>
</dbReference>
<dbReference type="EMBL" id="CAFAAU010000040">
    <property type="protein sequence ID" value="CAB4812651.1"/>
    <property type="molecule type" value="Genomic_DNA"/>
</dbReference>
<dbReference type="AlphaFoldDB" id="A0A6J6YT68"/>
<evidence type="ECO:0000313" key="3">
    <source>
        <dbReference type="EMBL" id="CAB4770726.1"/>
    </source>
</evidence>
<evidence type="ECO:0000313" key="4">
    <source>
        <dbReference type="EMBL" id="CAB4812651.1"/>
    </source>
</evidence>
<proteinExistence type="predicted"/>
<dbReference type="EMBL" id="CAFBLC010000008">
    <property type="protein sequence ID" value="CAB4854163.1"/>
    <property type="molecule type" value="Genomic_DNA"/>
</dbReference>
<dbReference type="EMBL" id="CAFBOQ010000043">
    <property type="protein sequence ID" value="CAB4992792.1"/>
    <property type="molecule type" value="Genomic_DNA"/>
</dbReference>
<evidence type="ECO:0000313" key="5">
    <source>
        <dbReference type="EMBL" id="CAB4854163.1"/>
    </source>
</evidence>
<sequence>MIKRLIALISALALIASPVQAASKKPTPTPTAKASAQATAKPSVKATPKPSVSKKPSASKKPVVKKKAVVKKKKKRKKIPVSPSPKAAWPPLNFKANGEVYAKIPTAKELIGTASNSKILTAQLAQKVDGVAICEKYSCGAVQVASLNGCTWWEVTGKIVGATSPDDKTLKIFGTIRTTARETAPMQITTILLISQELLMQNHAVANIKANCHHDAAIEKIPSTTYAVNSN</sequence>